<evidence type="ECO:0000256" key="2">
    <source>
        <dbReference type="SAM" id="MobiDB-lite"/>
    </source>
</evidence>
<evidence type="ECO:0000313" key="5">
    <source>
        <dbReference type="EMBL" id="EGS23394.1"/>
    </source>
</evidence>
<keyword evidence="6" id="KW-1185">Reference proteome</keyword>
<evidence type="ECO:0000313" key="6">
    <source>
        <dbReference type="Proteomes" id="UP000008066"/>
    </source>
</evidence>
<protein>
    <recommendedName>
        <fullName evidence="4">Major facilitator superfamily (MFS) profile domain-containing protein</fullName>
    </recommendedName>
</protein>
<feature type="domain" description="Major facilitator superfamily (MFS) profile" evidence="4">
    <location>
        <begin position="205"/>
        <end position="398"/>
    </location>
</feature>
<dbReference type="OrthoDB" id="10027823at2759"/>
<dbReference type="InterPro" id="IPR020846">
    <property type="entry name" value="MFS_dom"/>
</dbReference>
<proteinExistence type="predicted"/>
<feature type="compositionally biased region" description="Polar residues" evidence="2">
    <location>
        <begin position="180"/>
        <end position="191"/>
    </location>
</feature>
<comment type="subcellular location">
    <subcellularLocation>
        <location evidence="1">Membrane</location>
        <topology evidence="1">Multi-pass membrane protein</topology>
    </subcellularLocation>
</comment>
<dbReference type="EMBL" id="GL988032">
    <property type="protein sequence ID" value="EGS23394.1"/>
    <property type="molecule type" value="Genomic_DNA"/>
</dbReference>
<dbReference type="PANTHER" id="PTHR23520:SF5">
    <property type="entry name" value="TRANSPORTER, PUTATIVE (AFU_ORTHOLOGUE AFUA_3G04000)-RELATED"/>
    <property type="match status" value="1"/>
</dbReference>
<evidence type="ECO:0000256" key="1">
    <source>
        <dbReference type="ARBA" id="ARBA00004141"/>
    </source>
</evidence>
<dbReference type="InterPro" id="IPR011701">
    <property type="entry name" value="MFS"/>
</dbReference>
<dbReference type="PROSITE" id="PS50850">
    <property type="entry name" value="MFS"/>
    <property type="match status" value="1"/>
</dbReference>
<dbReference type="KEGG" id="cthr:CTHT_0000820"/>
<dbReference type="GeneID" id="18254120"/>
<gene>
    <name evidence="5" type="ORF">CTHT_0000820</name>
</gene>
<dbReference type="InterPro" id="IPR036259">
    <property type="entry name" value="MFS_trans_sf"/>
</dbReference>
<dbReference type="HOGENOM" id="CLU_025894_2_0_1"/>
<feature type="transmembrane region" description="Helical" evidence="3">
    <location>
        <begin position="40"/>
        <end position="58"/>
    </location>
</feature>
<evidence type="ECO:0000256" key="3">
    <source>
        <dbReference type="SAM" id="Phobius"/>
    </source>
</evidence>
<feature type="transmembrane region" description="Helical" evidence="3">
    <location>
        <begin position="362"/>
        <end position="385"/>
    </location>
</feature>
<name>G0RYW6_CHATD</name>
<sequence length="398" mass="42753">MSSEPQPSLLCRLLSSTGLQALYQIGLDAHLIILSRSSRMLAYGGSSLILALFFSSLHVPDARIGLFMTLTLAGDVALSLGLALIADRVGRRRILKTGSVLMILSGVVFALCENYWVLLGAAILGVISATGGDFGPFRAIEESVVSGLAKKEERTDVLVWCELKPAGTSEGDEERRPLLNESQNDDSSSSGKHYKSWISRISRETLSIMSILWFLLMVDSLADGMANMSLTSYYLDQKFSLLKSVLGNIVSTSYLLAAVATIFASPLSRALGLVNTMVFTHIPSSAAVLLFPLPRGVVITFALLLVRMGLNNMDQAPRAALIAATVRPDERTAVMGITGMLRTLASTTGPIITGVLAEGGNFWAAFVVAGALRLAYDVGLFAMFINIKLHKDEEDESS</sequence>
<feature type="transmembrane region" description="Helical" evidence="3">
    <location>
        <begin position="285"/>
        <end position="306"/>
    </location>
</feature>
<feature type="region of interest" description="Disordered" evidence="2">
    <location>
        <begin position="167"/>
        <end position="193"/>
    </location>
</feature>
<accession>G0RYW6</accession>
<feature type="transmembrane region" description="Helical" evidence="3">
    <location>
        <begin position="245"/>
        <end position="265"/>
    </location>
</feature>
<keyword evidence="3" id="KW-0472">Membrane</keyword>
<dbReference type="SUPFAM" id="SSF103473">
    <property type="entry name" value="MFS general substrate transporter"/>
    <property type="match status" value="1"/>
</dbReference>
<dbReference type="OMA" id="HATFWVY"/>
<dbReference type="GO" id="GO:0000329">
    <property type="term" value="C:fungal-type vacuole membrane"/>
    <property type="evidence" value="ECO:0007669"/>
    <property type="project" value="TreeGrafter"/>
</dbReference>
<dbReference type="Gene3D" id="1.20.1250.20">
    <property type="entry name" value="MFS general substrate transporter like domains"/>
    <property type="match status" value="2"/>
</dbReference>
<evidence type="ECO:0000259" key="4">
    <source>
        <dbReference type="PROSITE" id="PS50850"/>
    </source>
</evidence>
<keyword evidence="3" id="KW-0812">Transmembrane</keyword>
<dbReference type="AlphaFoldDB" id="G0RYW6"/>
<organism evidence="6">
    <name type="scientific">Chaetomium thermophilum (strain DSM 1495 / CBS 144.50 / IMI 039719)</name>
    <name type="common">Thermochaetoides thermophila</name>
    <dbReference type="NCBI Taxonomy" id="759272"/>
    <lineage>
        <taxon>Eukaryota</taxon>
        <taxon>Fungi</taxon>
        <taxon>Dikarya</taxon>
        <taxon>Ascomycota</taxon>
        <taxon>Pezizomycotina</taxon>
        <taxon>Sordariomycetes</taxon>
        <taxon>Sordariomycetidae</taxon>
        <taxon>Sordariales</taxon>
        <taxon>Chaetomiaceae</taxon>
        <taxon>Thermochaetoides</taxon>
    </lineage>
</organism>
<feature type="transmembrane region" description="Helical" evidence="3">
    <location>
        <begin position="64"/>
        <end position="86"/>
    </location>
</feature>
<reference evidence="5 6" key="1">
    <citation type="journal article" date="2011" name="Cell">
        <title>Insight into structure and assembly of the nuclear pore complex by utilizing the genome of a eukaryotic thermophile.</title>
        <authorList>
            <person name="Amlacher S."/>
            <person name="Sarges P."/>
            <person name="Flemming D."/>
            <person name="van Noort V."/>
            <person name="Kunze R."/>
            <person name="Devos D.P."/>
            <person name="Arumugam M."/>
            <person name="Bork P."/>
            <person name="Hurt E."/>
        </authorList>
    </citation>
    <scope>NUCLEOTIDE SEQUENCE [LARGE SCALE GENOMIC DNA]</scope>
    <source>
        <strain evidence="6">DSM 1495 / CBS 144.50 / IMI 039719</strain>
    </source>
</reference>
<dbReference type="eggNOG" id="ENOG502SISJ">
    <property type="taxonomic scope" value="Eukaryota"/>
</dbReference>
<dbReference type="GO" id="GO:0022857">
    <property type="term" value="F:transmembrane transporter activity"/>
    <property type="evidence" value="ECO:0007669"/>
    <property type="project" value="InterPro"/>
</dbReference>
<keyword evidence="3" id="KW-1133">Transmembrane helix</keyword>
<dbReference type="Proteomes" id="UP000008066">
    <property type="component" value="Unassembled WGS sequence"/>
</dbReference>
<dbReference type="Pfam" id="PF07690">
    <property type="entry name" value="MFS_1"/>
    <property type="match status" value="1"/>
</dbReference>
<dbReference type="PANTHER" id="PTHR23520">
    <property type="entry name" value="TRANSPORTER, PUTATIVE (AFU_ORTHOLOGUE AFUA_3G04000)-RELATED"/>
    <property type="match status" value="1"/>
</dbReference>
<feature type="transmembrane region" description="Helical" evidence="3">
    <location>
        <begin position="206"/>
        <end position="224"/>
    </location>
</feature>
<dbReference type="RefSeq" id="XP_006690636.1">
    <property type="nucleotide sequence ID" value="XM_006690573.1"/>
</dbReference>
<feature type="transmembrane region" description="Helical" evidence="3">
    <location>
        <begin position="98"/>
        <end position="127"/>
    </location>
</feature>